<gene>
    <name evidence="2" type="ORF">NXX45_00360</name>
</gene>
<accession>A0AAN5XVR9</accession>
<dbReference type="InterPro" id="IPR001173">
    <property type="entry name" value="Glyco_trans_2-like"/>
</dbReference>
<dbReference type="CDD" id="cd00761">
    <property type="entry name" value="Glyco_tranf_GTA_type"/>
    <property type="match status" value="1"/>
</dbReference>
<name>A0AAN5XVR9_BACFG</name>
<dbReference type="Pfam" id="PF00535">
    <property type="entry name" value="Glycos_transf_2"/>
    <property type="match status" value="1"/>
</dbReference>
<evidence type="ECO:0000313" key="2">
    <source>
        <dbReference type="EMBL" id="UVR56569.1"/>
    </source>
</evidence>
<dbReference type="Proteomes" id="UP001060330">
    <property type="component" value="Chromosome"/>
</dbReference>
<dbReference type="InterPro" id="IPR029044">
    <property type="entry name" value="Nucleotide-diphossugar_trans"/>
</dbReference>
<organism evidence="2 3">
    <name type="scientific">Bacteroides fragilis</name>
    <dbReference type="NCBI Taxonomy" id="817"/>
    <lineage>
        <taxon>Bacteria</taxon>
        <taxon>Pseudomonadati</taxon>
        <taxon>Bacteroidota</taxon>
        <taxon>Bacteroidia</taxon>
        <taxon>Bacteroidales</taxon>
        <taxon>Bacteroidaceae</taxon>
        <taxon>Bacteroides</taxon>
    </lineage>
</organism>
<dbReference type="SUPFAM" id="SSF53448">
    <property type="entry name" value="Nucleotide-diphospho-sugar transferases"/>
    <property type="match status" value="1"/>
</dbReference>
<proteinExistence type="predicted"/>
<feature type="domain" description="Glycosyltransferase 2-like" evidence="1">
    <location>
        <begin position="5"/>
        <end position="124"/>
    </location>
</feature>
<evidence type="ECO:0000259" key="1">
    <source>
        <dbReference type="Pfam" id="PF00535"/>
    </source>
</evidence>
<dbReference type="EMBL" id="CP103216">
    <property type="protein sequence ID" value="UVR56569.1"/>
    <property type="molecule type" value="Genomic_DNA"/>
</dbReference>
<dbReference type="RefSeq" id="WP_008657663.1">
    <property type="nucleotide sequence ID" value="NZ_CABKOU010000001.1"/>
</dbReference>
<sequence length="262" mass="30546">MNIDILICTFNEGINRVKEVLLDYREDIHYVVSHQITNSDYNYIPLELKREDVTVFHIESKGLSLNRNACFTRAKGDICFIADDDVKYTYQYIDTVKDIFLKDSSLDVCIGKIKTDTNVDYKSYGSYSRAIKKWNVTKISSIEIVVKRSSVLRFNIIFDIRFGLGSSLFAYGGEEAVFIMDCLNVGMNVRYYPVYISQHPFESSGKLVRHDNEFIQYHAALMKRLYGRFSLLLMGIVYLKNYWKYISPFLFAKNFLIGYNKI</sequence>
<protein>
    <submittedName>
        <fullName evidence="2">Glycosyltransferase family 2 protein</fullName>
    </submittedName>
</protein>
<dbReference type="Gene3D" id="3.90.550.10">
    <property type="entry name" value="Spore Coat Polysaccharide Biosynthesis Protein SpsA, Chain A"/>
    <property type="match status" value="1"/>
</dbReference>
<reference evidence="2" key="1">
    <citation type="submission" date="2022-08" db="EMBL/GenBank/DDBJ databases">
        <title>Genome Sequencing of Bacteroides fragilis Group Isolates with Nanopore Technology.</title>
        <authorList>
            <person name="Tisza M.J."/>
            <person name="Smith D."/>
            <person name="Dekker J.P."/>
        </authorList>
    </citation>
    <scope>NUCLEOTIDE SEQUENCE</scope>
    <source>
        <strain evidence="2">BFG-70</strain>
    </source>
</reference>
<dbReference type="AlphaFoldDB" id="A0AAN5XVR9"/>
<evidence type="ECO:0000313" key="3">
    <source>
        <dbReference type="Proteomes" id="UP001060330"/>
    </source>
</evidence>